<dbReference type="Pfam" id="PF05621">
    <property type="entry name" value="TniB"/>
    <property type="match status" value="1"/>
</dbReference>
<dbReference type="Proteomes" id="UP001407347">
    <property type="component" value="Unassembled WGS sequence"/>
</dbReference>
<evidence type="ECO:0000313" key="2">
    <source>
        <dbReference type="EMBL" id="MEN3236341.1"/>
    </source>
</evidence>
<keyword evidence="3" id="KW-1185">Reference proteome</keyword>
<dbReference type="RefSeq" id="WP_346013191.1">
    <property type="nucleotide sequence ID" value="NZ_JAQYXP010000003.1"/>
</dbReference>
<accession>A0ABU9ZXR9</accession>
<feature type="region of interest" description="Disordered" evidence="1">
    <location>
        <begin position="320"/>
        <end position="358"/>
    </location>
</feature>
<evidence type="ECO:0000313" key="3">
    <source>
        <dbReference type="Proteomes" id="UP001407347"/>
    </source>
</evidence>
<dbReference type="EMBL" id="JAQYXP010000003">
    <property type="protein sequence ID" value="MEN3236341.1"/>
    <property type="molecule type" value="Genomic_DNA"/>
</dbReference>
<dbReference type="CDD" id="cd00009">
    <property type="entry name" value="AAA"/>
    <property type="match status" value="1"/>
</dbReference>
<dbReference type="Gene3D" id="3.40.50.300">
    <property type="entry name" value="P-loop containing nucleotide triphosphate hydrolases"/>
    <property type="match status" value="1"/>
</dbReference>
<organism evidence="2 3">
    <name type="scientific">Methylobacterium ajmalii</name>
    <dbReference type="NCBI Taxonomy" id="2738439"/>
    <lineage>
        <taxon>Bacteria</taxon>
        <taxon>Pseudomonadati</taxon>
        <taxon>Pseudomonadota</taxon>
        <taxon>Alphaproteobacteria</taxon>
        <taxon>Hyphomicrobiales</taxon>
        <taxon>Methylobacteriaceae</taxon>
        <taxon>Methylobacterium</taxon>
    </lineage>
</organism>
<sequence length="358" mass="39662">MSCAVVHSAIKIMETVRSKYAASKIDKDLEDAIRYLLVNHAFRANPTVMTIDENRPEGRLLVITGPSGAGKTKSLMRAVRRHPLLRGFDLDGPDGPLVSVTVTSPCTLKQLGRDTLRTVGYPLERDIKEHLVWERVRHRLMERKKALLIFDEMQHITQTANVFEQEKVANTIKDLMINRKWRSSIIVCGLPAVADFIHSDEQLRRRATFLQMKHLRMPDDNLGIADIVSGLAKVAGLTSQGDSEIAPRLIHAAGGRLGVAVEITQNAIEMALALSDFETGEADGELALLSTLGASTPGILTIQHFADAFRRRSGYASDENPFISRDWTSTMAPGPAPTDDSQRPRRRRSRKVSGGNVR</sequence>
<name>A0ABU9ZXR9_9HYPH</name>
<gene>
    <name evidence="2" type="ORF">PUR29_22585</name>
</gene>
<dbReference type="SUPFAM" id="SSF52540">
    <property type="entry name" value="P-loop containing nucleoside triphosphate hydrolases"/>
    <property type="match status" value="1"/>
</dbReference>
<reference evidence="2 3" key="1">
    <citation type="journal article" date="2023" name="PLoS ONE">
        <title>Complete genome assembly of Hawai'i environmental nontuberculous mycobacteria reveals unexpected co-isolation with methylobacteria.</title>
        <authorList>
            <person name="Hendrix J."/>
            <person name="Epperson L.E."/>
            <person name="Tong E.I."/>
            <person name="Chan Y.L."/>
            <person name="Hasan N.A."/>
            <person name="Dawrs S.N."/>
            <person name="Norton G.J."/>
            <person name="Virdi R."/>
            <person name="Crooks J.L."/>
            <person name="Chan E.D."/>
            <person name="Honda J.R."/>
            <person name="Strong M."/>
        </authorList>
    </citation>
    <scope>NUCLEOTIDE SEQUENCE [LARGE SCALE GENOMIC DNA]</scope>
    <source>
        <strain evidence="2 3">NJH_HI04-1</strain>
    </source>
</reference>
<comment type="caution">
    <text evidence="2">The sequence shown here is derived from an EMBL/GenBank/DDBJ whole genome shotgun (WGS) entry which is preliminary data.</text>
</comment>
<proteinExistence type="predicted"/>
<dbReference type="InterPro" id="IPR008868">
    <property type="entry name" value="TniB"/>
</dbReference>
<dbReference type="InterPro" id="IPR027417">
    <property type="entry name" value="P-loop_NTPase"/>
</dbReference>
<evidence type="ECO:0000256" key="1">
    <source>
        <dbReference type="SAM" id="MobiDB-lite"/>
    </source>
</evidence>
<protein>
    <submittedName>
        <fullName evidence="2">TniB family NTP-binding protein</fullName>
    </submittedName>
</protein>